<proteinExistence type="predicted"/>
<dbReference type="InterPro" id="IPR027897">
    <property type="entry name" value="DUF4559"/>
</dbReference>
<organism evidence="1 2">
    <name type="scientific">Dreissena polymorpha</name>
    <name type="common">Zebra mussel</name>
    <name type="synonym">Mytilus polymorpha</name>
    <dbReference type="NCBI Taxonomy" id="45954"/>
    <lineage>
        <taxon>Eukaryota</taxon>
        <taxon>Metazoa</taxon>
        <taxon>Spiralia</taxon>
        <taxon>Lophotrochozoa</taxon>
        <taxon>Mollusca</taxon>
        <taxon>Bivalvia</taxon>
        <taxon>Autobranchia</taxon>
        <taxon>Heteroconchia</taxon>
        <taxon>Euheterodonta</taxon>
        <taxon>Imparidentia</taxon>
        <taxon>Neoheterodontei</taxon>
        <taxon>Myida</taxon>
        <taxon>Dreissenoidea</taxon>
        <taxon>Dreissenidae</taxon>
        <taxon>Dreissena</taxon>
    </lineage>
</organism>
<keyword evidence="2" id="KW-1185">Reference proteome</keyword>
<protein>
    <submittedName>
        <fullName evidence="1">Uncharacterized protein</fullName>
    </submittedName>
</protein>
<reference evidence="1" key="2">
    <citation type="submission" date="2020-11" db="EMBL/GenBank/DDBJ databases">
        <authorList>
            <person name="McCartney M.A."/>
            <person name="Auch B."/>
            <person name="Kono T."/>
            <person name="Mallez S."/>
            <person name="Becker A."/>
            <person name="Gohl D.M."/>
            <person name="Silverstein K.A.T."/>
            <person name="Koren S."/>
            <person name="Bechman K.B."/>
            <person name="Herman A."/>
            <person name="Abrahante J.E."/>
            <person name="Garbe J."/>
        </authorList>
    </citation>
    <scope>NUCLEOTIDE SEQUENCE</scope>
    <source>
        <strain evidence="1">Duluth1</strain>
        <tissue evidence="1">Whole animal</tissue>
    </source>
</reference>
<dbReference type="Proteomes" id="UP000828390">
    <property type="component" value="Unassembled WGS sequence"/>
</dbReference>
<comment type="caution">
    <text evidence="1">The sequence shown here is derived from an EMBL/GenBank/DDBJ whole genome shotgun (WGS) entry which is preliminary data.</text>
</comment>
<sequence length="250" mass="28469">MARLVDVLTEKERTNWLKAWLAIGIAKEGLEHFVDNEIQTIHNRIYNTVLSSRPSQTSPCTKCDTANLLKCPTPGMCNKKGGQSVCASMHDTPLKQYRPCPLKICDKVRDEITKEHRFKHGSWKNTSANKWYSDPWEIAKCFLPPDGYKGTSSVKDTDFNGVVSILLNCKHFESKFSFQISTTQARSACLLSRARDFGRNVRHSSQFKVTDFDLRNLFTTLEMLFKDLAHEVQVQDAVTKLQEENISGSF</sequence>
<name>A0A9D3YG50_DREPO</name>
<gene>
    <name evidence="1" type="ORF">DPMN_085067</name>
</gene>
<dbReference type="PANTHER" id="PTHR35083">
    <property type="entry name" value="RGD1565685 PROTEIN"/>
    <property type="match status" value="1"/>
</dbReference>
<dbReference type="PANTHER" id="PTHR35083:SF1">
    <property type="entry name" value="RGD1565685 PROTEIN"/>
    <property type="match status" value="1"/>
</dbReference>
<dbReference type="AlphaFoldDB" id="A0A9D3YG50"/>
<dbReference type="Pfam" id="PF15112">
    <property type="entry name" value="DUF4559"/>
    <property type="match status" value="1"/>
</dbReference>
<evidence type="ECO:0000313" key="1">
    <source>
        <dbReference type="EMBL" id="KAH3697564.1"/>
    </source>
</evidence>
<dbReference type="EMBL" id="JAIWYP010000016">
    <property type="protein sequence ID" value="KAH3697564.1"/>
    <property type="molecule type" value="Genomic_DNA"/>
</dbReference>
<evidence type="ECO:0000313" key="2">
    <source>
        <dbReference type="Proteomes" id="UP000828390"/>
    </source>
</evidence>
<accession>A0A9D3YG50</accession>
<reference evidence="1" key="1">
    <citation type="journal article" date="2019" name="bioRxiv">
        <title>The Genome of the Zebra Mussel, Dreissena polymorpha: A Resource for Invasive Species Research.</title>
        <authorList>
            <person name="McCartney M.A."/>
            <person name="Auch B."/>
            <person name="Kono T."/>
            <person name="Mallez S."/>
            <person name="Zhang Y."/>
            <person name="Obille A."/>
            <person name="Becker A."/>
            <person name="Abrahante J.E."/>
            <person name="Garbe J."/>
            <person name="Badalamenti J.P."/>
            <person name="Herman A."/>
            <person name="Mangelson H."/>
            <person name="Liachko I."/>
            <person name="Sullivan S."/>
            <person name="Sone E.D."/>
            <person name="Koren S."/>
            <person name="Silverstein K.A.T."/>
            <person name="Beckman K.B."/>
            <person name="Gohl D.M."/>
        </authorList>
    </citation>
    <scope>NUCLEOTIDE SEQUENCE</scope>
    <source>
        <strain evidence="1">Duluth1</strain>
        <tissue evidence="1">Whole animal</tissue>
    </source>
</reference>